<sequence>MLTPLILCINLLHGGYGGMLLGSYWSNLSRLNDKLTQFDIAKFDVPVFYKGGAGYGIIGRLLIGGGGGTSLLHTESANTFVKLEINSGFFELGYVHPLSGVAFIAPYMGLGSEKQTLSIGPANISWHFDSLFVTPQGVARLMADNYMVKLGLLLQYMRTFVGLQLRMEYGYSPVETVWKAEGGYEVLGAPKYHAGGLFIGLAIVFGAIGGK</sequence>
<comment type="caution">
    <text evidence="1">The sequence shown here is derived from an EMBL/GenBank/DDBJ whole genome shotgun (WGS) entry which is preliminary data.</text>
</comment>
<dbReference type="Proteomes" id="UP000216312">
    <property type="component" value="Unassembled WGS sequence"/>
</dbReference>
<accession>A0A257LUX3</accession>
<protein>
    <recommendedName>
        <fullName evidence="3">Outer membrane protein beta-barrel domain-containing protein</fullName>
    </recommendedName>
</protein>
<dbReference type="AlphaFoldDB" id="A0A257LUX3"/>
<proteinExistence type="predicted"/>
<reference evidence="2" key="1">
    <citation type="submission" date="2017-07" db="EMBL/GenBank/DDBJ databases">
        <title>Novel pathways for hydrocarbon cycling and metabolic interdependencies in hydrothermal sediment communities.</title>
        <authorList>
            <person name="Dombrowski N."/>
            <person name="Seitz K."/>
            <person name="Teske A."/>
            <person name="Baker B."/>
        </authorList>
    </citation>
    <scope>NUCLEOTIDE SEQUENCE [LARGE SCALE GENOMIC DNA]</scope>
</reference>
<evidence type="ECO:0000313" key="1">
    <source>
        <dbReference type="EMBL" id="OYV03220.1"/>
    </source>
</evidence>
<dbReference type="EMBL" id="NMUJ01000015">
    <property type="protein sequence ID" value="OYV03220.1"/>
    <property type="molecule type" value="Genomic_DNA"/>
</dbReference>
<evidence type="ECO:0000313" key="2">
    <source>
        <dbReference type="Proteomes" id="UP000216312"/>
    </source>
</evidence>
<organism evidence="1 2">
    <name type="scientific">candidate division WOR-3 bacterium 4484_18</name>
    <dbReference type="NCBI Taxonomy" id="2020626"/>
    <lineage>
        <taxon>Bacteria</taxon>
        <taxon>Bacteria division WOR-3</taxon>
    </lineage>
</organism>
<name>A0A257LUX3_UNCW3</name>
<gene>
    <name evidence="1" type="ORF">CGW93_01900</name>
</gene>
<evidence type="ECO:0008006" key="3">
    <source>
        <dbReference type="Google" id="ProtNLM"/>
    </source>
</evidence>